<accession>A0A174Z6S4</accession>
<protein>
    <recommendedName>
        <fullName evidence="6">NlpC/P60 domain-containing protein</fullName>
    </recommendedName>
</protein>
<evidence type="ECO:0000256" key="3">
    <source>
        <dbReference type="ARBA" id="ARBA00022801"/>
    </source>
</evidence>
<dbReference type="SUPFAM" id="SSF54001">
    <property type="entry name" value="Cysteine proteinases"/>
    <property type="match status" value="1"/>
</dbReference>
<evidence type="ECO:0000259" key="6">
    <source>
        <dbReference type="Pfam" id="PF00877"/>
    </source>
</evidence>
<proteinExistence type="inferred from homology"/>
<dbReference type="InterPro" id="IPR038765">
    <property type="entry name" value="Papain-like_cys_pep_sf"/>
</dbReference>
<dbReference type="InterPro" id="IPR000064">
    <property type="entry name" value="NLP_P60_dom"/>
</dbReference>
<comment type="similarity">
    <text evidence="1">Belongs to the peptidase C40 family.</text>
</comment>
<dbReference type="STRING" id="39492.ERS852540_00048"/>
<dbReference type="Pfam" id="PF00877">
    <property type="entry name" value="NLPC_P60"/>
    <property type="match status" value="1"/>
</dbReference>
<evidence type="ECO:0000256" key="5">
    <source>
        <dbReference type="SAM" id="Phobius"/>
    </source>
</evidence>
<evidence type="ECO:0000313" key="8">
    <source>
        <dbReference type="Proteomes" id="UP000095662"/>
    </source>
</evidence>
<keyword evidence="5" id="KW-0472">Membrane</keyword>
<dbReference type="OrthoDB" id="9812962at2"/>
<keyword evidence="5" id="KW-1133">Transmembrane helix</keyword>
<sequence length="345" mass="37570">MSATVAAALKKIAVAILTDKKLRKAVLGIVLGIIIIVVMPVVAVIALFNGDINIDTDRLQQIVVEEMSDEEKAKLQAVEDTMKAIETAMNEKGFTAERIKEAQVLYTLALYDHSKADGFVDKLVGCFAEDQTDEQLIAAVNSAFGTELKAEDYSKIMNSIRANSINTSGFIDPHSKNNLDLVEWAKQAQSHGWGYVWGSYGEVLTQKTLNSKAKQYPDEVGSKADFIKTHWLGRRTADCIGLIKGYGWLNTQTGTIEYGTNGMPDIGADTMFNNATEKGTLDTLPEIPGLALWHSGHIGIYIGGGKVIHAANTHAGVIISDVSGSGFTHWLKIPYITYTENTESQ</sequence>
<evidence type="ECO:0000313" key="7">
    <source>
        <dbReference type="EMBL" id="CUQ80629.1"/>
    </source>
</evidence>
<keyword evidence="3" id="KW-0378">Hydrolase</keyword>
<dbReference type="EMBL" id="CZBY01000001">
    <property type="protein sequence ID" value="CUQ80629.1"/>
    <property type="molecule type" value="Genomic_DNA"/>
</dbReference>
<reference evidence="7 8" key="1">
    <citation type="submission" date="2015-09" db="EMBL/GenBank/DDBJ databases">
        <authorList>
            <consortium name="Pathogen Informatics"/>
        </authorList>
    </citation>
    <scope>NUCLEOTIDE SEQUENCE [LARGE SCALE GENOMIC DNA]</scope>
    <source>
        <strain evidence="7 8">2789STDY5834928</strain>
    </source>
</reference>
<evidence type="ECO:0000256" key="4">
    <source>
        <dbReference type="ARBA" id="ARBA00022807"/>
    </source>
</evidence>
<keyword evidence="2" id="KW-0645">Protease</keyword>
<dbReference type="GO" id="GO:0008234">
    <property type="term" value="F:cysteine-type peptidase activity"/>
    <property type="evidence" value="ECO:0007669"/>
    <property type="project" value="UniProtKB-KW"/>
</dbReference>
<keyword evidence="4" id="KW-0788">Thiol protease</keyword>
<evidence type="ECO:0000256" key="1">
    <source>
        <dbReference type="ARBA" id="ARBA00007074"/>
    </source>
</evidence>
<gene>
    <name evidence="7" type="ORF">ERS852540_00048</name>
</gene>
<dbReference type="Proteomes" id="UP000095662">
    <property type="component" value="Unassembled WGS sequence"/>
</dbReference>
<feature type="domain" description="NlpC/P60" evidence="6">
    <location>
        <begin position="236"/>
        <end position="331"/>
    </location>
</feature>
<name>A0A174Z6S4_9FIRM</name>
<dbReference type="AlphaFoldDB" id="A0A174Z6S4"/>
<dbReference type="GO" id="GO:0006508">
    <property type="term" value="P:proteolysis"/>
    <property type="evidence" value="ECO:0007669"/>
    <property type="project" value="UniProtKB-KW"/>
</dbReference>
<keyword evidence="5" id="KW-0812">Transmembrane</keyword>
<evidence type="ECO:0000256" key="2">
    <source>
        <dbReference type="ARBA" id="ARBA00022670"/>
    </source>
</evidence>
<dbReference type="Gene3D" id="3.90.1720.10">
    <property type="entry name" value="endopeptidase domain like (from Nostoc punctiforme)"/>
    <property type="match status" value="1"/>
</dbReference>
<organism evidence="7 8">
    <name type="scientific">[Eubacterium] siraeum</name>
    <dbReference type="NCBI Taxonomy" id="39492"/>
    <lineage>
        <taxon>Bacteria</taxon>
        <taxon>Bacillati</taxon>
        <taxon>Bacillota</taxon>
        <taxon>Clostridia</taxon>
        <taxon>Eubacteriales</taxon>
        <taxon>Oscillospiraceae</taxon>
        <taxon>Oscillospiraceae incertae sedis</taxon>
    </lineage>
</organism>
<feature type="transmembrane region" description="Helical" evidence="5">
    <location>
        <begin position="25"/>
        <end position="48"/>
    </location>
</feature>